<dbReference type="PANTHER" id="PTHR35145:SF1">
    <property type="entry name" value="CYTOPLASMIC PROTEIN"/>
    <property type="match status" value="1"/>
</dbReference>
<proteinExistence type="predicted"/>
<organism evidence="1 2">
    <name type="scientific">Mycobacterium kyorinense</name>
    <dbReference type="NCBI Taxonomy" id="487514"/>
    <lineage>
        <taxon>Bacteria</taxon>
        <taxon>Bacillati</taxon>
        <taxon>Actinomycetota</taxon>
        <taxon>Actinomycetes</taxon>
        <taxon>Mycobacteriales</taxon>
        <taxon>Mycobacteriaceae</taxon>
        <taxon>Mycobacterium</taxon>
    </lineage>
</organism>
<dbReference type="InterPro" id="IPR007351">
    <property type="entry name" value="YjbR"/>
</dbReference>
<dbReference type="InterPro" id="IPR058532">
    <property type="entry name" value="YjbR/MT2646/Rv2570-like"/>
</dbReference>
<keyword evidence="2" id="KW-1185">Reference proteome</keyword>
<dbReference type="OrthoDB" id="3194910at2"/>
<protein>
    <submittedName>
        <fullName evidence="1">MmcQ-like protein</fullName>
    </submittedName>
</protein>
<sequence length="119" mass="13269">MNRTRVLELCGSLPAAVEGYPFGDGVAVFKVGGRMFALVSLDGDPGTVNLKCDPDIAVNLRARHRAVRPGYHQNKRHWNTVELDGSIPDDELEEMIDHSYELVVSQLPRARRERLVDDG</sequence>
<dbReference type="RefSeq" id="WP_045374321.1">
    <property type="nucleotide sequence ID" value="NZ_LLXQ01000023.1"/>
</dbReference>
<name>A0A1X1XRC3_9MYCO</name>
<dbReference type="Gene3D" id="3.90.1150.30">
    <property type="match status" value="1"/>
</dbReference>
<dbReference type="PANTHER" id="PTHR35145">
    <property type="entry name" value="CYTOPLASMIC PROTEIN-RELATED"/>
    <property type="match status" value="1"/>
</dbReference>
<dbReference type="SUPFAM" id="SSF142906">
    <property type="entry name" value="YjbR-like"/>
    <property type="match status" value="1"/>
</dbReference>
<comment type="caution">
    <text evidence="1">The sequence shown here is derived from an EMBL/GenBank/DDBJ whole genome shotgun (WGS) entry which is preliminary data.</text>
</comment>
<dbReference type="Proteomes" id="UP000193487">
    <property type="component" value="Unassembled WGS sequence"/>
</dbReference>
<evidence type="ECO:0000313" key="1">
    <source>
        <dbReference type="EMBL" id="ORW01403.1"/>
    </source>
</evidence>
<evidence type="ECO:0000313" key="2">
    <source>
        <dbReference type="Proteomes" id="UP000193487"/>
    </source>
</evidence>
<dbReference type="AlphaFoldDB" id="A0A1X1XRC3"/>
<dbReference type="InterPro" id="IPR038056">
    <property type="entry name" value="YjbR-like_sf"/>
</dbReference>
<dbReference type="EMBL" id="LQPE01000140">
    <property type="protein sequence ID" value="ORW01403.1"/>
    <property type="molecule type" value="Genomic_DNA"/>
</dbReference>
<dbReference type="Pfam" id="PF04237">
    <property type="entry name" value="YjbR"/>
    <property type="match status" value="1"/>
</dbReference>
<accession>A0A1X1XRC3</accession>
<reference evidence="1 2" key="1">
    <citation type="submission" date="2016-01" db="EMBL/GenBank/DDBJ databases">
        <title>The new phylogeny of the genus Mycobacterium.</title>
        <authorList>
            <person name="Tarcisio F."/>
            <person name="Conor M."/>
            <person name="Antonella G."/>
            <person name="Elisabetta G."/>
            <person name="Giulia F.S."/>
            <person name="Sara T."/>
            <person name="Anna F."/>
            <person name="Clotilde B."/>
            <person name="Roberto B."/>
            <person name="Veronica D.S."/>
            <person name="Fabio R."/>
            <person name="Monica P."/>
            <person name="Olivier J."/>
            <person name="Enrico T."/>
            <person name="Nicola S."/>
        </authorList>
    </citation>
    <scope>NUCLEOTIDE SEQUENCE [LARGE SCALE GENOMIC DNA]</scope>
    <source>
        <strain evidence="1 2">DSM 45166</strain>
    </source>
</reference>
<gene>
    <name evidence="1" type="ORF">AWC14_08205</name>
</gene>